<reference evidence="1 2" key="1">
    <citation type="journal article" date="2015" name="Proc. Natl. Acad. Sci. U.S.A.">
        <title>The resurrection genome of Boea hygrometrica: A blueprint for survival of dehydration.</title>
        <authorList>
            <person name="Xiao L."/>
            <person name="Yang G."/>
            <person name="Zhang L."/>
            <person name="Yang X."/>
            <person name="Zhao S."/>
            <person name="Ji Z."/>
            <person name="Zhou Q."/>
            <person name="Hu M."/>
            <person name="Wang Y."/>
            <person name="Chen M."/>
            <person name="Xu Y."/>
            <person name="Jin H."/>
            <person name="Xiao X."/>
            <person name="Hu G."/>
            <person name="Bao F."/>
            <person name="Hu Y."/>
            <person name="Wan P."/>
            <person name="Li L."/>
            <person name="Deng X."/>
            <person name="Kuang T."/>
            <person name="Xiang C."/>
            <person name="Zhu J.K."/>
            <person name="Oliver M.J."/>
            <person name="He Y."/>
        </authorList>
    </citation>
    <scope>NUCLEOTIDE SEQUENCE [LARGE SCALE GENOMIC DNA]</scope>
    <source>
        <strain evidence="2">cv. XS01</strain>
    </source>
</reference>
<organism evidence="1 2">
    <name type="scientific">Dorcoceras hygrometricum</name>
    <dbReference type="NCBI Taxonomy" id="472368"/>
    <lineage>
        <taxon>Eukaryota</taxon>
        <taxon>Viridiplantae</taxon>
        <taxon>Streptophyta</taxon>
        <taxon>Embryophyta</taxon>
        <taxon>Tracheophyta</taxon>
        <taxon>Spermatophyta</taxon>
        <taxon>Magnoliopsida</taxon>
        <taxon>eudicotyledons</taxon>
        <taxon>Gunneridae</taxon>
        <taxon>Pentapetalae</taxon>
        <taxon>asterids</taxon>
        <taxon>lamiids</taxon>
        <taxon>Lamiales</taxon>
        <taxon>Gesneriaceae</taxon>
        <taxon>Didymocarpoideae</taxon>
        <taxon>Trichosporeae</taxon>
        <taxon>Loxocarpinae</taxon>
        <taxon>Dorcoceras</taxon>
    </lineage>
</organism>
<evidence type="ECO:0000313" key="1">
    <source>
        <dbReference type="EMBL" id="KZT76628.1"/>
    </source>
</evidence>
<dbReference type="AlphaFoldDB" id="A0A2Z7A0P1"/>
<dbReference type="EMBL" id="KV105550">
    <property type="protein sequence ID" value="KZT76628.1"/>
    <property type="molecule type" value="Genomic_DNA"/>
</dbReference>
<protein>
    <submittedName>
        <fullName evidence="1">Uncharacterized protein</fullName>
    </submittedName>
</protein>
<gene>
    <name evidence="1" type="ORF">F511_46347</name>
</gene>
<keyword evidence="2" id="KW-1185">Reference proteome</keyword>
<dbReference type="Proteomes" id="UP000250235">
    <property type="component" value="Unassembled WGS sequence"/>
</dbReference>
<sequence>MSHGGARYRRPLAGTRARLSRTVALDTAAPPALTGRAGGRPRAHIARTVARTACGAVAARVRAAAHRLCGGSVAAMRRLFFDF</sequence>
<name>A0A2Z7A0P1_9LAMI</name>
<accession>A0A2Z7A0P1</accession>
<proteinExistence type="predicted"/>
<evidence type="ECO:0000313" key="2">
    <source>
        <dbReference type="Proteomes" id="UP000250235"/>
    </source>
</evidence>